<dbReference type="RefSeq" id="WP_344115208.1">
    <property type="nucleotide sequence ID" value="NZ_BAAANE010000010.1"/>
</dbReference>
<keyword evidence="1" id="KW-0812">Transmembrane</keyword>
<evidence type="ECO:0000313" key="3">
    <source>
        <dbReference type="Proteomes" id="UP001501319"/>
    </source>
</evidence>
<feature type="transmembrane region" description="Helical" evidence="1">
    <location>
        <begin position="35"/>
        <end position="52"/>
    </location>
</feature>
<dbReference type="Pfam" id="PF06166">
    <property type="entry name" value="DUF979"/>
    <property type="match status" value="1"/>
</dbReference>
<feature type="transmembrane region" description="Helical" evidence="1">
    <location>
        <begin position="217"/>
        <end position="246"/>
    </location>
</feature>
<feature type="transmembrane region" description="Helical" evidence="1">
    <location>
        <begin position="176"/>
        <end position="197"/>
    </location>
</feature>
<comment type="caution">
    <text evidence="2">The sequence shown here is derived from an EMBL/GenBank/DDBJ whole genome shotgun (WGS) entry which is preliminary data.</text>
</comment>
<proteinExistence type="predicted"/>
<evidence type="ECO:0000256" key="1">
    <source>
        <dbReference type="SAM" id="Phobius"/>
    </source>
</evidence>
<organism evidence="2 3">
    <name type="scientific">Kribbella alba</name>
    <dbReference type="NCBI Taxonomy" id="190197"/>
    <lineage>
        <taxon>Bacteria</taxon>
        <taxon>Bacillati</taxon>
        <taxon>Actinomycetota</taxon>
        <taxon>Actinomycetes</taxon>
        <taxon>Propionibacteriales</taxon>
        <taxon>Kribbellaceae</taxon>
        <taxon>Kribbella</taxon>
    </lineage>
</organism>
<feature type="transmembrane region" description="Helical" evidence="1">
    <location>
        <begin position="6"/>
        <end position="23"/>
    </location>
</feature>
<keyword evidence="1" id="KW-0472">Membrane</keyword>
<reference evidence="2 3" key="1">
    <citation type="journal article" date="2019" name="Int. J. Syst. Evol. Microbiol.">
        <title>The Global Catalogue of Microorganisms (GCM) 10K type strain sequencing project: providing services to taxonomists for standard genome sequencing and annotation.</title>
        <authorList>
            <consortium name="The Broad Institute Genomics Platform"/>
            <consortium name="The Broad Institute Genome Sequencing Center for Infectious Disease"/>
            <person name="Wu L."/>
            <person name="Ma J."/>
        </authorList>
    </citation>
    <scope>NUCLEOTIDE SEQUENCE [LARGE SCALE GENOMIC DNA]</scope>
    <source>
        <strain evidence="2 3">JCM 14306</strain>
    </source>
</reference>
<feature type="transmembrane region" description="Helical" evidence="1">
    <location>
        <begin position="136"/>
        <end position="155"/>
    </location>
</feature>
<dbReference type="EMBL" id="BAAANE010000010">
    <property type="protein sequence ID" value="GAA1655714.1"/>
    <property type="molecule type" value="Genomic_DNA"/>
</dbReference>
<feature type="transmembrane region" description="Helical" evidence="1">
    <location>
        <begin position="101"/>
        <end position="124"/>
    </location>
</feature>
<evidence type="ECO:0000313" key="2">
    <source>
        <dbReference type="EMBL" id="GAA1655714.1"/>
    </source>
</evidence>
<feature type="transmembrane region" description="Helical" evidence="1">
    <location>
        <begin position="58"/>
        <end position="80"/>
    </location>
</feature>
<feature type="transmembrane region" description="Helical" evidence="1">
    <location>
        <begin position="306"/>
        <end position="325"/>
    </location>
</feature>
<name>A0ABN2FPC8_9ACTN</name>
<dbReference type="InterPro" id="IPR009323">
    <property type="entry name" value="DUF979"/>
</dbReference>
<accession>A0ABN2FPC8</accession>
<keyword evidence="3" id="KW-1185">Reference proteome</keyword>
<sequence>MIKVEWFYWLCGFMFLFGAVLTLRDSANSKRHGSAAFWGLLGISFIYGTFVVNKTAPAWILGLVVIGMTVLVGTRQLATGTVGSATIAEKTAAAARFGNRLFIPPLIIPVGAVIFAVVLAKVRIGDKPLLETGMDTLIGLGVASIVAVVIGVVMLRPKSPLVPLTDGHRLLEVIGWAAILPQMLATLGGLFNVAGVGHAVGTITKAILPSGSLFGSVVVYCVGMAVFTVIMGNAFAAFPIMTAAIGYPVLVQNFHGNVAAVFAIGMLAGYCGTLVTPMAANFNLVPVALLDIKDRYGVIKAQIPTAIPLLFCNIALMYFLAFGVLK</sequence>
<keyword evidence="1" id="KW-1133">Transmembrane helix</keyword>
<protein>
    <submittedName>
        <fullName evidence="2">DUF979 domain-containing protein</fullName>
    </submittedName>
</protein>
<feature type="transmembrane region" description="Helical" evidence="1">
    <location>
        <begin position="258"/>
        <end position="280"/>
    </location>
</feature>
<gene>
    <name evidence="2" type="ORF">GCM10009744_55320</name>
</gene>
<dbReference type="Proteomes" id="UP001501319">
    <property type="component" value="Unassembled WGS sequence"/>
</dbReference>